<dbReference type="PANTHER" id="PTHR33630:SF9">
    <property type="entry name" value="CUTINASE 4"/>
    <property type="match status" value="1"/>
</dbReference>
<evidence type="ECO:0000256" key="3">
    <source>
        <dbReference type="ARBA" id="ARBA00022487"/>
    </source>
</evidence>
<keyword evidence="5" id="KW-0732">Signal</keyword>
<dbReference type="InterPro" id="IPR029058">
    <property type="entry name" value="AB_hydrolase_fold"/>
</dbReference>
<keyword evidence="3 8" id="KW-0719">Serine esterase</keyword>
<dbReference type="PANTHER" id="PTHR33630">
    <property type="entry name" value="CUTINASE RV1984C-RELATED-RELATED"/>
    <property type="match status" value="1"/>
</dbReference>
<evidence type="ECO:0000256" key="8">
    <source>
        <dbReference type="RuleBase" id="RU361263"/>
    </source>
</evidence>
<keyword evidence="4 8" id="KW-0964">Secreted</keyword>
<dbReference type="Proteomes" id="UP001060504">
    <property type="component" value="Unassembled WGS sequence"/>
</dbReference>
<comment type="caution">
    <text evidence="9">The sequence shown here is derived from an EMBL/GenBank/DDBJ whole genome shotgun (WGS) entry which is preliminary data.</text>
</comment>
<gene>
    <name evidence="9" type="primary">cut2_3</name>
    <name evidence="9" type="ORF">NGTWS1702_30280</name>
</gene>
<comment type="function">
    <text evidence="8">Catalyzes the hydrolysis of complex carboxylic polyesters found in the cell wall of plants. Degrades cutin, a macromolecule that forms the structure of the plant cuticle.</text>
</comment>
<comment type="subcellular location">
    <subcellularLocation>
        <location evidence="1 8">Secreted</location>
    </subcellularLocation>
</comment>
<dbReference type="EC" id="3.1.1.-" evidence="8"/>
<evidence type="ECO:0000256" key="6">
    <source>
        <dbReference type="ARBA" id="ARBA00022801"/>
    </source>
</evidence>
<keyword evidence="7" id="KW-1015">Disulfide bond</keyword>
<dbReference type="EMBL" id="BPRH01003165">
    <property type="protein sequence ID" value="GJF08319.1"/>
    <property type="molecule type" value="Genomic_DNA"/>
</dbReference>
<evidence type="ECO:0000313" key="10">
    <source>
        <dbReference type="Proteomes" id="UP001060504"/>
    </source>
</evidence>
<protein>
    <recommendedName>
        <fullName evidence="8">Cutinase</fullName>
        <ecNumber evidence="8">3.1.1.-</ecNumber>
    </recommendedName>
</protein>
<dbReference type="InterPro" id="IPR043580">
    <property type="entry name" value="CUTINASE_1"/>
</dbReference>
<reference evidence="9 10" key="1">
    <citation type="submission" date="2021-08" db="EMBL/GenBank/DDBJ databases">
        <title>Draft genome sequence of Mycolicibacterium sp. NGTWS1702 strain.</title>
        <authorList>
            <person name="Matsumoto M."/>
            <person name="Tang B.C.C."/>
            <person name="Machida Y."/>
            <person name="Matoyama H."/>
            <person name="Kishihara T."/>
            <person name="Sato S."/>
            <person name="Kondo I."/>
            <person name="Sano M."/>
            <person name="Kato G."/>
        </authorList>
    </citation>
    <scope>NUCLEOTIDE SEQUENCE [LARGE SCALE GENOMIC DNA]</scope>
    <source>
        <strain evidence="9 10">NGTWSNA01</strain>
    </source>
</reference>
<dbReference type="SUPFAM" id="SSF53474">
    <property type="entry name" value="alpha/beta-Hydrolases"/>
    <property type="match status" value="1"/>
</dbReference>
<organism evidence="9 10">
    <name type="scientific">Mycolicibacterium cyprinidarum</name>
    <dbReference type="NCBI Taxonomy" id="2860311"/>
    <lineage>
        <taxon>Bacteria</taxon>
        <taxon>Bacillati</taxon>
        <taxon>Actinomycetota</taxon>
        <taxon>Actinomycetes</taxon>
        <taxon>Mycobacteriales</taxon>
        <taxon>Mycobacteriaceae</taxon>
        <taxon>Mycolicibacterium</taxon>
    </lineage>
</organism>
<evidence type="ECO:0000256" key="7">
    <source>
        <dbReference type="ARBA" id="ARBA00023157"/>
    </source>
</evidence>
<keyword evidence="10" id="KW-1185">Reference proteome</keyword>
<dbReference type="Gene3D" id="3.40.50.1820">
    <property type="entry name" value="alpha/beta hydrolase"/>
    <property type="match status" value="1"/>
</dbReference>
<keyword evidence="6 8" id="KW-0378">Hydrolase</keyword>
<evidence type="ECO:0000256" key="4">
    <source>
        <dbReference type="ARBA" id="ARBA00022525"/>
    </source>
</evidence>
<evidence type="ECO:0000256" key="2">
    <source>
        <dbReference type="ARBA" id="ARBA00007534"/>
    </source>
</evidence>
<sequence>MARVNSDLDTRPARRLARIPSLAAAVLAAAVLLVAPTVAVPATAPTAQAQGCPDIEVVFARGTDEPPGLGRVGQAFIDSLRGQVGGRSVGQYAVNYPATFDFLAAAGGANDASAHVQYMMANCPNTRLVLGGYSQGAAVIDIIAAVPFPAVGFNNPLPPNAPDFVAALAVFGNPTARVGLPLTASPVWGARAIDLCIPGDPICSDGDNIPAHSNYGPSGLANQAATFVAQRL</sequence>
<name>A0ABQ4V4H3_9MYCO</name>
<comment type="similarity">
    <text evidence="2 8">Belongs to the cutinase family.</text>
</comment>
<dbReference type="Pfam" id="PF01083">
    <property type="entry name" value="Cutinase"/>
    <property type="match status" value="1"/>
</dbReference>
<dbReference type="SMART" id="SM01110">
    <property type="entry name" value="Cutinase"/>
    <property type="match status" value="1"/>
</dbReference>
<dbReference type="PROSITE" id="PS00155">
    <property type="entry name" value="CUTINASE_1"/>
    <property type="match status" value="1"/>
</dbReference>
<evidence type="ECO:0000256" key="5">
    <source>
        <dbReference type="ARBA" id="ARBA00022729"/>
    </source>
</evidence>
<evidence type="ECO:0000256" key="1">
    <source>
        <dbReference type="ARBA" id="ARBA00004613"/>
    </source>
</evidence>
<proteinExistence type="inferred from homology"/>
<accession>A0ABQ4V4H3</accession>
<evidence type="ECO:0000313" key="9">
    <source>
        <dbReference type="EMBL" id="GJF08319.1"/>
    </source>
</evidence>
<dbReference type="InterPro" id="IPR000675">
    <property type="entry name" value="Cutinase/axe"/>
</dbReference>